<dbReference type="RefSeq" id="WP_012846534.1">
    <property type="nucleotide sequence ID" value="NZ_CP021703.1"/>
</dbReference>
<dbReference type="Proteomes" id="UP000732527">
    <property type="component" value="Unassembled WGS sequence"/>
</dbReference>
<dbReference type="EMBL" id="NIBB01000012">
    <property type="protein sequence ID" value="PAB53129.1"/>
    <property type="molecule type" value="Genomic_DNA"/>
</dbReference>
<feature type="region of interest" description="Disordered" evidence="1">
    <location>
        <begin position="54"/>
        <end position="94"/>
    </location>
</feature>
<evidence type="ECO:0000313" key="2">
    <source>
        <dbReference type="EMBL" id="HJE48578.1"/>
    </source>
</evidence>
<proteinExistence type="predicted"/>
<evidence type="ECO:0000313" key="5">
    <source>
        <dbReference type="Proteomes" id="UP000216008"/>
    </source>
</evidence>
<evidence type="ECO:0000313" key="6">
    <source>
        <dbReference type="Proteomes" id="UP000216448"/>
    </source>
</evidence>
<gene>
    <name evidence="3" type="ORF">A3P64_02895</name>
    <name evidence="4" type="ORF">A3Q24_01550</name>
    <name evidence="2" type="ORF">K8V69_00040</name>
</gene>
<sequence>MSGFLLGILTGTVAGGLLSYAKNPLSGNSIRSDVKDSADNFTDSVHRVKIIYDELEEKRMEQPEKENKTEETDTTETPSEDEDVEVSDRPSLKDKAHDLVDAFSAASFKAVDHDRVFAAVKNKLNEAKEDLEDASDDVKDATEDEEKVDSNSGASEEEHKEEN</sequence>
<dbReference type="Proteomes" id="UP000216008">
    <property type="component" value="Unassembled WGS sequence"/>
</dbReference>
<reference evidence="2" key="2">
    <citation type="journal article" date="2021" name="PeerJ">
        <title>Extensive microbial diversity within the chicken gut microbiome revealed by metagenomics and culture.</title>
        <authorList>
            <person name="Gilroy R."/>
            <person name="Ravi A."/>
            <person name="Getino M."/>
            <person name="Pursley I."/>
            <person name="Horton D.L."/>
            <person name="Alikhan N.F."/>
            <person name="Baker D."/>
            <person name="Gharbi K."/>
            <person name="Hall N."/>
            <person name="Watson M."/>
            <person name="Adriaenssens E.M."/>
            <person name="Foster-Nyarko E."/>
            <person name="Jarju S."/>
            <person name="Secka A."/>
            <person name="Antonio M."/>
            <person name="Oren A."/>
            <person name="Chaudhuri R.R."/>
            <person name="La Ragione R."/>
            <person name="Hildebrand F."/>
            <person name="Pallen M.J."/>
        </authorList>
    </citation>
    <scope>NUCLEOTIDE SEQUENCE</scope>
    <source>
        <strain evidence="2">CHK192-2623</strain>
    </source>
</reference>
<comment type="caution">
    <text evidence="4">The sequence shown here is derived from an EMBL/GenBank/DDBJ whole genome shotgun (WGS) entry which is preliminary data.</text>
</comment>
<organism evidence="4 5">
    <name type="scientific">Lactobacillus johnsonii</name>
    <dbReference type="NCBI Taxonomy" id="33959"/>
    <lineage>
        <taxon>Bacteria</taxon>
        <taxon>Bacillati</taxon>
        <taxon>Bacillota</taxon>
        <taxon>Bacilli</taxon>
        <taxon>Lactobacillales</taxon>
        <taxon>Lactobacillaceae</taxon>
        <taxon>Lactobacillus</taxon>
    </lineage>
</organism>
<dbReference type="EMBL" id="DYYQ01000001">
    <property type="protein sequence ID" value="HJE48578.1"/>
    <property type="molecule type" value="Genomic_DNA"/>
</dbReference>
<evidence type="ECO:0000313" key="4">
    <source>
        <dbReference type="EMBL" id="PAB56572.1"/>
    </source>
</evidence>
<accession>A0A1Y4IAG5</accession>
<protein>
    <recommendedName>
        <fullName evidence="7">YtxH domain-containing protein</fullName>
    </recommendedName>
</protein>
<reference evidence="2" key="3">
    <citation type="submission" date="2021-09" db="EMBL/GenBank/DDBJ databases">
        <authorList>
            <person name="Gilroy R."/>
        </authorList>
    </citation>
    <scope>NUCLEOTIDE SEQUENCE</scope>
    <source>
        <strain evidence="2">CHK192-2623</strain>
    </source>
</reference>
<reference evidence="5 6" key="1">
    <citation type="submission" date="2017-05" db="EMBL/GenBank/DDBJ databases">
        <title>Lactobacillus johnsonii from commercial turkeys.</title>
        <authorList>
            <person name="Johnson T.J."/>
            <person name="Youmans B."/>
        </authorList>
    </citation>
    <scope>NUCLEOTIDE SEQUENCE [LARGE SCALE GENOMIC DNA]</scope>
    <source>
        <strain evidence="4 5">UMNLJ114</strain>
        <strain evidence="3 6">UMNLJ54</strain>
    </source>
</reference>
<name>A0A1Y4IAG5_LACJH</name>
<feature type="compositionally biased region" description="Basic and acidic residues" evidence="1">
    <location>
        <begin position="54"/>
        <end position="71"/>
    </location>
</feature>
<dbReference type="Proteomes" id="UP000216448">
    <property type="component" value="Unassembled WGS sequence"/>
</dbReference>
<evidence type="ECO:0000313" key="3">
    <source>
        <dbReference type="EMBL" id="PAB53129.1"/>
    </source>
</evidence>
<dbReference type="EMBL" id="NIBD01000009">
    <property type="protein sequence ID" value="PAB56572.1"/>
    <property type="molecule type" value="Genomic_DNA"/>
</dbReference>
<dbReference type="AlphaFoldDB" id="A0A1Y4IAG5"/>
<feature type="region of interest" description="Disordered" evidence="1">
    <location>
        <begin position="125"/>
        <end position="163"/>
    </location>
</feature>
<feature type="compositionally biased region" description="Acidic residues" evidence="1">
    <location>
        <begin position="72"/>
        <end position="85"/>
    </location>
</feature>
<evidence type="ECO:0000256" key="1">
    <source>
        <dbReference type="SAM" id="MobiDB-lite"/>
    </source>
</evidence>
<evidence type="ECO:0008006" key="7">
    <source>
        <dbReference type="Google" id="ProtNLM"/>
    </source>
</evidence>